<reference evidence="3 4" key="1">
    <citation type="journal article" date="2022" name="G3 (Bethesda)">
        <title>Whole-genome sequence and methylome profiling of the almond [Prunus dulcis (Mill.) D.A. Webb] cultivar 'Nonpareil'.</title>
        <authorList>
            <person name="D'Amico-Willman K.M."/>
            <person name="Ouma W.Z."/>
            <person name="Meulia T."/>
            <person name="Sideli G.M."/>
            <person name="Gradziel T.M."/>
            <person name="Fresnedo-Ramirez J."/>
        </authorList>
    </citation>
    <scope>NUCLEOTIDE SEQUENCE [LARGE SCALE GENOMIC DNA]</scope>
    <source>
        <strain evidence="3">Clone GOH B32 T37-40</strain>
    </source>
</reference>
<keyword evidence="1" id="KW-0511">Multifunctional enzyme</keyword>
<evidence type="ECO:0000313" key="4">
    <source>
        <dbReference type="Proteomes" id="UP001054821"/>
    </source>
</evidence>
<dbReference type="Gene3D" id="3.30.420.10">
    <property type="entry name" value="Ribonuclease H-like superfamily/Ribonuclease H"/>
    <property type="match status" value="1"/>
</dbReference>
<dbReference type="GO" id="GO:0003824">
    <property type="term" value="F:catalytic activity"/>
    <property type="evidence" value="ECO:0007669"/>
    <property type="project" value="UniProtKB-KW"/>
</dbReference>
<feature type="domain" description="Integrase catalytic" evidence="2">
    <location>
        <begin position="292"/>
        <end position="386"/>
    </location>
</feature>
<dbReference type="PROSITE" id="PS50994">
    <property type="entry name" value="INTEGRASE"/>
    <property type="match status" value="1"/>
</dbReference>
<dbReference type="Proteomes" id="UP001054821">
    <property type="component" value="Chromosome 4"/>
</dbReference>
<dbReference type="Pfam" id="PF00665">
    <property type="entry name" value="rve"/>
    <property type="match status" value="1"/>
</dbReference>
<proteinExistence type="predicted"/>
<dbReference type="InterPro" id="IPR043128">
    <property type="entry name" value="Rev_trsase/Diguanyl_cyclase"/>
</dbReference>
<organism evidence="3 4">
    <name type="scientific">Prunus dulcis</name>
    <name type="common">Almond</name>
    <name type="synonym">Amygdalus dulcis</name>
    <dbReference type="NCBI Taxonomy" id="3755"/>
    <lineage>
        <taxon>Eukaryota</taxon>
        <taxon>Viridiplantae</taxon>
        <taxon>Streptophyta</taxon>
        <taxon>Embryophyta</taxon>
        <taxon>Tracheophyta</taxon>
        <taxon>Spermatophyta</taxon>
        <taxon>Magnoliopsida</taxon>
        <taxon>eudicotyledons</taxon>
        <taxon>Gunneridae</taxon>
        <taxon>Pentapetalae</taxon>
        <taxon>rosids</taxon>
        <taxon>fabids</taxon>
        <taxon>Rosales</taxon>
        <taxon>Rosaceae</taxon>
        <taxon>Amygdaloideae</taxon>
        <taxon>Amygdaleae</taxon>
        <taxon>Prunus</taxon>
    </lineage>
</organism>
<evidence type="ECO:0000256" key="1">
    <source>
        <dbReference type="ARBA" id="ARBA00023268"/>
    </source>
</evidence>
<gene>
    <name evidence="3" type="ORF">L3X38_026229</name>
</gene>
<dbReference type="CDD" id="cd09274">
    <property type="entry name" value="RNase_HI_RT_Ty3"/>
    <property type="match status" value="1"/>
</dbReference>
<dbReference type="InterPro" id="IPR043502">
    <property type="entry name" value="DNA/RNA_pol_sf"/>
</dbReference>
<dbReference type="InterPro" id="IPR036397">
    <property type="entry name" value="RNaseH_sf"/>
</dbReference>
<keyword evidence="4" id="KW-1185">Reference proteome</keyword>
<sequence length="386" mass="43636">MVREGIVLGHKISAKGIEVDKAKIDTIANLPPPTYVKGVRSFLGYARLYRRFNKDFSKITKPLCNLLLKDVTFNFDDQCLEAFKILKEKLTSALVIITPNWEVPFEIMCNASDYAVGSVLSQRKDKFLHVIVYTDHSALKYLLSKKDAKPRLIRWVLLLQEFDLEIRDKKGSENVVANHLSWLIQDRVQDKLAAATPIAEMFPEAIQSSIAPWYADYVNYLASNVLPLDMTFQQKKMFFSLEKHFYSDDPYLWKHCPDKVIRRCLNVTEMVAILHHCHSPTCGGHFGATKTAAKVEVFDVWGIDFMGPFPPSYNNLYILVAVDYVSKWVEAVALPTNDAKSVLGFLRKNIFPHFGTPRAIISDGGAFVGVVTSKPSGDITPPTRDT</sequence>
<accession>A0AAD4W393</accession>
<dbReference type="Gene3D" id="3.30.70.270">
    <property type="match status" value="1"/>
</dbReference>
<dbReference type="InterPro" id="IPR041577">
    <property type="entry name" value="RT_RNaseH_2"/>
</dbReference>
<dbReference type="FunFam" id="3.30.70.270:FF:000020">
    <property type="entry name" value="Transposon Tf2-6 polyprotein-like Protein"/>
    <property type="match status" value="1"/>
</dbReference>
<dbReference type="GO" id="GO:0003676">
    <property type="term" value="F:nucleic acid binding"/>
    <property type="evidence" value="ECO:0007669"/>
    <property type="project" value="InterPro"/>
</dbReference>
<name>A0AAD4W393_PRUDU</name>
<dbReference type="SUPFAM" id="SSF53098">
    <property type="entry name" value="Ribonuclease H-like"/>
    <property type="match status" value="1"/>
</dbReference>
<dbReference type="InterPro" id="IPR012337">
    <property type="entry name" value="RNaseH-like_sf"/>
</dbReference>
<dbReference type="PANTHER" id="PTHR37984:SF5">
    <property type="entry name" value="PROTEIN NYNRIN-LIKE"/>
    <property type="match status" value="1"/>
</dbReference>
<dbReference type="EMBL" id="JAJFAZ020000004">
    <property type="protein sequence ID" value="KAI5336095.1"/>
    <property type="molecule type" value="Genomic_DNA"/>
</dbReference>
<comment type="caution">
    <text evidence="3">The sequence shown here is derived from an EMBL/GenBank/DDBJ whole genome shotgun (WGS) entry which is preliminary data.</text>
</comment>
<evidence type="ECO:0000313" key="3">
    <source>
        <dbReference type="EMBL" id="KAI5336095.1"/>
    </source>
</evidence>
<dbReference type="InterPro" id="IPR001584">
    <property type="entry name" value="Integrase_cat-core"/>
</dbReference>
<dbReference type="PANTHER" id="PTHR37984">
    <property type="entry name" value="PROTEIN CBG26694"/>
    <property type="match status" value="1"/>
</dbReference>
<dbReference type="GO" id="GO:0015074">
    <property type="term" value="P:DNA integration"/>
    <property type="evidence" value="ECO:0007669"/>
    <property type="project" value="InterPro"/>
</dbReference>
<dbReference type="SUPFAM" id="SSF56672">
    <property type="entry name" value="DNA/RNA polymerases"/>
    <property type="match status" value="1"/>
</dbReference>
<dbReference type="InterPro" id="IPR050951">
    <property type="entry name" value="Retrovirus_Pol_polyprotein"/>
</dbReference>
<dbReference type="AlphaFoldDB" id="A0AAD4W393"/>
<protein>
    <recommendedName>
        <fullName evidence="2">Integrase catalytic domain-containing protein</fullName>
    </recommendedName>
</protein>
<evidence type="ECO:0000259" key="2">
    <source>
        <dbReference type="PROSITE" id="PS50994"/>
    </source>
</evidence>
<dbReference type="Pfam" id="PF17919">
    <property type="entry name" value="RT_RNaseH_2"/>
    <property type="match status" value="1"/>
</dbReference>